<dbReference type="RefSeq" id="WP_062632315.1">
    <property type="nucleotide sequence ID" value="NZ_FCOG02000003.1"/>
</dbReference>
<dbReference type="SUPFAM" id="SSF81901">
    <property type="entry name" value="HCP-like"/>
    <property type="match status" value="1"/>
</dbReference>
<name>A0A7Z7I3E9_9BURK</name>
<evidence type="ECO:0000259" key="2">
    <source>
        <dbReference type="Pfam" id="PF24604"/>
    </source>
</evidence>
<evidence type="ECO:0000313" key="3">
    <source>
        <dbReference type="EMBL" id="SOE58714.1"/>
    </source>
</evidence>
<dbReference type="InterPro" id="IPR011990">
    <property type="entry name" value="TPR-like_helical_dom_sf"/>
</dbReference>
<comment type="caution">
    <text evidence="3">The sequence shown here is derived from an EMBL/GenBank/DDBJ whole genome shotgun (WGS) entry which is preliminary data.</text>
</comment>
<proteinExistence type="predicted"/>
<sequence>MSPVEPDRERLFSPFVIAAFGLLVMLMLMLAFPRERLQERLLQGQKTDTLTIAYLEAWLRIAPDNAEVLTELTRQYLKAERIADAERMLARLAMSSDEDAQARSLKVRIELAQTQAYALKPGDPARVERLRELDRLLTVAAGKPWPPGELEAFAAKAAALGDAALAGRYYARLAEAEPARAGEWLEASAKLKLGARDYAAAADAFFAARRKARTIDEERRLFLSGVQALQSGNQLNEALLAADQQLGSLARDRETLRFLTRLALAAGRPDVADRYARRLIDMSARGRVDGESRQASSQMAAVWRRATWRTEAASEAPVVHADMASNRDDNRAVGVVNAVWSPGPRNTLHDGLRRIASDAPSATSREAAPRAAFDNDDYELAFKVFLANGNVASAQRVAQSAVDHDPDSIVWRERLAQVAEWNHAPDVALKNYAILARRRNDAASWAQVERLAPALGDDAALLEASIFEADRDPADMKRVDHVVNAYELLGDPDSALRFLKERIDRQPRGPSRRALLERYAALAERKGDDDLALSTYTRLNNEFGPDPKYAFKLCILYYVRTDFERSLAVLQSARRAASPGDGDFWHLYTMMASVSQDDAAAKEGYQELLQGGKASPEDMASMVGLYDDAPLEAGRLAEFAYRSTGRERLLELAVYEYTRAHATARIASLLASLDPAQLAAAERRPAFLLARAQYLRDAGDPDGALRDVRAALALAPGNAEARAALMWALVERGSDAELRAALKRYARDADDDGSLWGPFAAGYLRLGDGRGALHMMRKQAATRRDDPLWALGYADALELSSRIDEAGRVRNAVWRRQMAQRAGGAGARLDEAQRADLRARMVGLTDLFRGGDASRAVLIELLREDREAGADAAAPADALPASEAARIAGRQRLYSAVAREAALGWAQSHEAYDLERLWLLRQYIDSATRPVYAEMTIALAERDTPEIERLLDTEPDWVPRQNRLDAEAVTGRFGAVQTHAYEQQFALPDDEIVNAVLREQLLRNAQALAPRFRVVDQGGLRFTESGIGAGIRLSPTQSLTLDYSERNQTGSDSLPGVPQHDRRLDLTFRNLSLDHSEKATLGRRNALDDFTTFRLDGTLRDTQNLSFSYALGVHQMATETSQLIVGGMKNLASVGFMYRPDPHVFLNGRFEYDRFYGQDESFLGTGAVYDLSAGYKLRTGYPDYTVRAVFTHGQYSASGTPGGQLARLLPAGTPLTASQFMPQTFTQAGVLFSVGDDLDGGYTRRWRPFLAAGPVHDSNQGWVAQVRAGLAGSVFGNDQAVVYYEHAGASSGRSQPFTEYGVRYRWLY</sequence>
<organism evidence="3 4">
    <name type="scientific">Caballeronia arationis</name>
    <dbReference type="NCBI Taxonomy" id="1777142"/>
    <lineage>
        <taxon>Bacteria</taxon>
        <taxon>Pseudomonadati</taxon>
        <taxon>Pseudomonadota</taxon>
        <taxon>Betaproteobacteria</taxon>
        <taxon>Burkholderiales</taxon>
        <taxon>Burkholderiaceae</taxon>
        <taxon>Caballeronia</taxon>
    </lineage>
</organism>
<feature type="domain" description="PelB C-terminal" evidence="2">
    <location>
        <begin position="1002"/>
        <end position="1306"/>
    </location>
</feature>
<feature type="transmembrane region" description="Helical" evidence="1">
    <location>
        <begin position="12"/>
        <end position="32"/>
    </location>
</feature>
<dbReference type="Proteomes" id="UP000219522">
    <property type="component" value="Unassembled WGS sequence"/>
</dbReference>
<dbReference type="EMBL" id="OCSU01000001">
    <property type="protein sequence ID" value="SOE58714.1"/>
    <property type="molecule type" value="Genomic_DNA"/>
</dbReference>
<dbReference type="Pfam" id="PF24604">
    <property type="entry name" value="B-barrel_PelB_C"/>
    <property type="match status" value="1"/>
</dbReference>
<gene>
    <name evidence="3" type="ORF">SAMN05446927_1636</name>
</gene>
<dbReference type="Pfam" id="PF14559">
    <property type="entry name" value="TPR_19"/>
    <property type="match status" value="1"/>
</dbReference>
<dbReference type="OrthoDB" id="6072349at2"/>
<reference evidence="3 4" key="1">
    <citation type="submission" date="2017-09" db="EMBL/GenBank/DDBJ databases">
        <authorList>
            <person name="Varghese N."/>
            <person name="Submissions S."/>
        </authorList>
    </citation>
    <scope>NUCLEOTIDE SEQUENCE [LARGE SCALE GENOMIC DNA]</scope>
    <source>
        <strain evidence="3 4">OK806</strain>
    </source>
</reference>
<dbReference type="Pfam" id="PF13429">
    <property type="entry name" value="TPR_15"/>
    <property type="match status" value="1"/>
</dbReference>
<evidence type="ECO:0000256" key="1">
    <source>
        <dbReference type="SAM" id="Phobius"/>
    </source>
</evidence>
<dbReference type="InterPro" id="IPR057306">
    <property type="entry name" value="B-barrel_PelB_C"/>
</dbReference>
<accession>A0A7Z7I3E9</accession>
<keyword evidence="1" id="KW-1133">Transmembrane helix</keyword>
<keyword evidence="1" id="KW-0472">Membrane</keyword>
<protein>
    <submittedName>
        <fullName evidence="3">Tetratricopeptide repeat-containing protein</fullName>
    </submittedName>
</protein>
<keyword evidence="4" id="KW-1185">Reference proteome</keyword>
<dbReference type="Gene3D" id="1.25.40.10">
    <property type="entry name" value="Tetratricopeptide repeat domain"/>
    <property type="match status" value="2"/>
</dbReference>
<evidence type="ECO:0000313" key="4">
    <source>
        <dbReference type="Proteomes" id="UP000219522"/>
    </source>
</evidence>
<keyword evidence="1" id="KW-0812">Transmembrane</keyword>